<dbReference type="PANTHER" id="PTHR34976:SF2">
    <property type="entry name" value="TYPE VII SECRETION SYSTEM PROTEIN ESSD"/>
    <property type="match status" value="1"/>
</dbReference>
<dbReference type="InterPro" id="IPR006829">
    <property type="entry name" value="LXG_dom"/>
</dbReference>
<dbReference type="AlphaFoldDB" id="A0A5C8P0I6"/>
<evidence type="ECO:0000313" key="8">
    <source>
        <dbReference type="Proteomes" id="UP000321574"/>
    </source>
</evidence>
<evidence type="ECO:0000256" key="3">
    <source>
        <dbReference type="ARBA" id="ARBA00023136"/>
    </source>
</evidence>
<evidence type="ECO:0000259" key="6">
    <source>
        <dbReference type="PROSITE" id="PS51756"/>
    </source>
</evidence>
<name>A0A5C8P0I6_9BACI</name>
<keyword evidence="2" id="KW-1003">Cell membrane</keyword>
<gene>
    <name evidence="7" type="ORF">FHP05_05005</name>
</gene>
<feature type="region of interest" description="Disordered" evidence="5">
    <location>
        <begin position="516"/>
        <end position="540"/>
    </location>
</feature>
<organism evidence="7 8">
    <name type="scientific">Cerasibacillus terrae</name>
    <dbReference type="NCBI Taxonomy" id="2498845"/>
    <lineage>
        <taxon>Bacteria</taxon>
        <taxon>Bacillati</taxon>
        <taxon>Bacillota</taxon>
        <taxon>Bacilli</taxon>
        <taxon>Bacillales</taxon>
        <taxon>Bacillaceae</taxon>
        <taxon>Cerasibacillus</taxon>
    </lineage>
</organism>
<feature type="compositionally biased region" description="Basic and acidic residues" evidence="5">
    <location>
        <begin position="530"/>
        <end position="539"/>
    </location>
</feature>
<keyword evidence="8" id="KW-1185">Reference proteome</keyword>
<sequence>MLSLKVLDVDVLQSGIDDTLKDIDNLQGQISAVQRAVRDFAGLDDALSGKGGEAIRSFYNDFHQPFLIFLHQSLTDYQHTLTELKEAVETFEPNANGYVSQEFLENDVKSGLDDVKTTAIDFTSEANSIIGSVQDIVSIEKIDESEVVDNVQRGKEKADHIVEELNILDEYGVSQLEQTKQDLDTMLNYLTEIESKFQSGDLSIRNFNVKAIQGLESFQMIQDSIYNKNQETILGLYGDDFEKLPMSEIEKMHANVLGDLVKDEKVILEQAFHALKNGEIDRKDYANLLKTIVYKDEKMDEKVESSIWDKIKGGTATVGRTLKGAGLGIYDVGKDTVVGIYDMITDPEGTAESLYQAASHPIDTGKYIAQAISDSYKRDMINGDAESRAHWVTYALGTIVGTKGAGTATKAGVATTKTAARNAGKHVKNVNLSNLFPYAPRYQFAPAGPVPYNVVDGMNLKEQLMMFSKHFLDKKKTKLKPNITYRAGEFDYLYKTDQFGRIKEWVAEDLKLTDRENRLSHNPNTPGKQPGDHAGHLAGDRFGGSPDLDNLVSQLSEVNLSHYKKIENQWADAIKDGKHVTVNVDVNYDGARLRPESFDIKYMIDGKAYFRNIDN</sequence>
<dbReference type="Pfam" id="PF04740">
    <property type="entry name" value="LXG"/>
    <property type="match status" value="1"/>
</dbReference>
<evidence type="ECO:0000256" key="1">
    <source>
        <dbReference type="ARBA" id="ARBA00004236"/>
    </source>
</evidence>
<keyword evidence="3" id="KW-0472">Membrane</keyword>
<dbReference type="InterPro" id="IPR044929">
    <property type="entry name" value="DNA/RNA_non-sp_Endonuclease_sf"/>
</dbReference>
<comment type="caution">
    <text evidence="7">The sequence shown here is derived from an EMBL/GenBank/DDBJ whole genome shotgun (WGS) entry which is preliminary data.</text>
</comment>
<dbReference type="InterPro" id="IPR051768">
    <property type="entry name" value="Bact_secretion_toxin"/>
</dbReference>
<comment type="subcellular location">
    <subcellularLocation>
        <location evidence="1">Cell membrane</location>
    </subcellularLocation>
</comment>
<dbReference type="PANTHER" id="PTHR34976">
    <property type="entry name" value="RIBONUCLEASE YQCG-RELATED"/>
    <property type="match status" value="1"/>
</dbReference>
<dbReference type="EMBL" id="VDUW01000002">
    <property type="protein sequence ID" value="TXL66745.1"/>
    <property type="molecule type" value="Genomic_DNA"/>
</dbReference>
<comment type="similarity">
    <text evidence="4">In the N-terminal section; belongs to the LXG family.</text>
</comment>
<accession>A0A5C8P0I6</accession>
<evidence type="ECO:0000256" key="4">
    <source>
        <dbReference type="ARBA" id="ARBA00034117"/>
    </source>
</evidence>
<protein>
    <recommendedName>
        <fullName evidence="6">LXG domain-containing protein</fullName>
    </recommendedName>
</protein>
<dbReference type="OrthoDB" id="7182479at2"/>
<evidence type="ECO:0000313" key="7">
    <source>
        <dbReference type="EMBL" id="TXL66745.1"/>
    </source>
</evidence>
<evidence type="ECO:0000256" key="2">
    <source>
        <dbReference type="ARBA" id="ARBA00022475"/>
    </source>
</evidence>
<proteinExistence type="inferred from homology"/>
<evidence type="ECO:0000256" key="5">
    <source>
        <dbReference type="SAM" id="MobiDB-lite"/>
    </source>
</evidence>
<feature type="domain" description="LXG" evidence="6">
    <location>
        <begin position="3"/>
        <end position="238"/>
    </location>
</feature>
<dbReference type="InterPro" id="IPR044927">
    <property type="entry name" value="Endonuclea_NS_2"/>
</dbReference>
<dbReference type="PROSITE" id="PS51756">
    <property type="entry name" value="LXG"/>
    <property type="match status" value="1"/>
</dbReference>
<dbReference type="Gene3D" id="3.40.570.10">
    <property type="entry name" value="Extracellular Endonuclease, subunit A"/>
    <property type="match status" value="1"/>
</dbReference>
<dbReference type="Proteomes" id="UP000321574">
    <property type="component" value="Unassembled WGS sequence"/>
</dbReference>
<reference evidence="7 8" key="1">
    <citation type="submission" date="2019-06" db="EMBL/GenBank/DDBJ databases">
        <title>Cerasibacillus sp. nov., isolated from maize field.</title>
        <authorList>
            <person name="Lin S.-Y."/>
            <person name="Tsai C.-F."/>
            <person name="Young C.-C."/>
        </authorList>
    </citation>
    <scope>NUCLEOTIDE SEQUENCE [LARGE SCALE GENOMIC DNA]</scope>
    <source>
        <strain evidence="7 8">CC-CFT480</strain>
    </source>
</reference>
<dbReference type="GO" id="GO:0005886">
    <property type="term" value="C:plasma membrane"/>
    <property type="evidence" value="ECO:0007669"/>
    <property type="project" value="UniProtKB-SubCell"/>
</dbReference>
<dbReference type="Pfam" id="PF13930">
    <property type="entry name" value="Endonuclea_NS_2"/>
    <property type="match status" value="1"/>
</dbReference>